<organism evidence="5 6">
    <name type="scientific">Stutzerimonas xanthomarina DSM 18231</name>
    <dbReference type="NCBI Taxonomy" id="1403346"/>
    <lineage>
        <taxon>Bacteria</taxon>
        <taxon>Pseudomonadati</taxon>
        <taxon>Pseudomonadota</taxon>
        <taxon>Gammaproteobacteria</taxon>
        <taxon>Pseudomonadales</taxon>
        <taxon>Pseudomonadaceae</taxon>
        <taxon>Stutzerimonas</taxon>
    </lineage>
</organism>
<sequence length="241" mass="26187">MIDLHNHLLPGIDDGAPDLETSLALARMAVRDGITHLVCTPHIHPGRYDNTPATIAAAKAELVAGLLQAGIDLHISTAAEVRFGMELMVGIAQNEIPFLGEWEGKKVLLLEFPHGEIPFGAERLTAWLLQRNIIPMIAHPERNKGLLRTPSKLKSFLDQGCLLQVTAASVAGGFGPAAQELAHSLLEEGVVTILATDAHNQQYRPPLLSEGMQHAARLIGEAKAEALVRHNPWQIAQHHFQ</sequence>
<dbReference type="PANTHER" id="PTHR39181:SF1">
    <property type="entry name" value="TYROSINE-PROTEIN PHOSPHATASE YWQE"/>
    <property type="match status" value="1"/>
</dbReference>
<gene>
    <name evidence="5" type="ORF">SAMN02744645_2018</name>
</gene>
<comment type="similarity">
    <text evidence="1">Belongs to the metallo-dependent hydrolases superfamily. CpsB/CapC family.</text>
</comment>
<dbReference type="GO" id="GO:0030145">
    <property type="term" value="F:manganese ion binding"/>
    <property type="evidence" value="ECO:0007669"/>
    <property type="project" value="InterPro"/>
</dbReference>
<dbReference type="Proteomes" id="UP000184000">
    <property type="component" value="Unassembled WGS sequence"/>
</dbReference>
<evidence type="ECO:0000256" key="2">
    <source>
        <dbReference type="ARBA" id="ARBA00013064"/>
    </source>
</evidence>
<dbReference type="Gene3D" id="3.20.20.140">
    <property type="entry name" value="Metal-dependent hydrolases"/>
    <property type="match status" value="1"/>
</dbReference>
<comment type="catalytic activity">
    <reaction evidence="4">
        <text>O-phospho-L-tyrosyl-[protein] + H2O = L-tyrosyl-[protein] + phosphate</text>
        <dbReference type="Rhea" id="RHEA:10684"/>
        <dbReference type="Rhea" id="RHEA-COMP:10136"/>
        <dbReference type="Rhea" id="RHEA-COMP:20101"/>
        <dbReference type="ChEBI" id="CHEBI:15377"/>
        <dbReference type="ChEBI" id="CHEBI:43474"/>
        <dbReference type="ChEBI" id="CHEBI:46858"/>
        <dbReference type="ChEBI" id="CHEBI:61978"/>
        <dbReference type="EC" id="3.1.3.48"/>
    </reaction>
</comment>
<dbReference type="Pfam" id="PF19567">
    <property type="entry name" value="CpsB_CapC"/>
    <property type="match status" value="1"/>
</dbReference>
<dbReference type="EMBL" id="FQXA01000003">
    <property type="protein sequence ID" value="SHG97705.1"/>
    <property type="molecule type" value="Genomic_DNA"/>
</dbReference>
<dbReference type="GeneID" id="98637620"/>
<evidence type="ECO:0000256" key="1">
    <source>
        <dbReference type="ARBA" id="ARBA00005750"/>
    </source>
</evidence>
<keyword evidence="3" id="KW-0378">Hydrolase</keyword>
<dbReference type="SUPFAM" id="SSF89550">
    <property type="entry name" value="PHP domain-like"/>
    <property type="match status" value="1"/>
</dbReference>
<dbReference type="InterPro" id="IPR016195">
    <property type="entry name" value="Pol/histidinol_Pase-like"/>
</dbReference>
<evidence type="ECO:0000313" key="6">
    <source>
        <dbReference type="Proteomes" id="UP000184000"/>
    </source>
</evidence>
<reference evidence="5 6" key="1">
    <citation type="submission" date="2016-11" db="EMBL/GenBank/DDBJ databases">
        <authorList>
            <person name="Jaros S."/>
            <person name="Januszkiewicz K."/>
            <person name="Wedrychowicz H."/>
        </authorList>
    </citation>
    <scope>NUCLEOTIDE SEQUENCE [LARGE SCALE GENOMIC DNA]</scope>
    <source>
        <strain evidence="5 6">DSM 18231</strain>
    </source>
</reference>
<dbReference type="AlphaFoldDB" id="A0A1M5P7N0"/>
<protein>
    <recommendedName>
        <fullName evidence="2">protein-tyrosine-phosphatase</fullName>
        <ecNumber evidence="2">3.1.3.48</ecNumber>
    </recommendedName>
</protein>
<proteinExistence type="inferred from homology"/>
<dbReference type="PANTHER" id="PTHR39181">
    <property type="entry name" value="TYROSINE-PROTEIN PHOSPHATASE YWQE"/>
    <property type="match status" value="1"/>
</dbReference>
<dbReference type="PIRSF" id="PIRSF016557">
    <property type="entry name" value="Caps_synth_CpsB"/>
    <property type="match status" value="1"/>
</dbReference>
<evidence type="ECO:0000313" key="5">
    <source>
        <dbReference type="EMBL" id="SHG97705.1"/>
    </source>
</evidence>
<name>A0A1M5P7N0_9GAMM</name>
<dbReference type="GO" id="GO:0004725">
    <property type="term" value="F:protein tyrosine phosphatase activity"/>
    <property type="evidence" value="ECO:0007669"/>
    <property type="project" value="UniProtKB-EC"/>
</dbReference>
<accession>A0A1M5P7N0</accession>
<dbReference type="EC" id="3.1.3.48" evidence="2"/>
<dbReference type="RefSeq" id="WP_073300690.1">
    <property type="nucleotide sequence ID" value="NZ_FQXA01000003.1"/>
</dbReference>
<dbReference type="InterPro" id="IPR016667">
    <property type="entry name" value="Caps_polysacc_synth_CpsB/CapC"/>
</dbReference>
<evidence type="ECO:0000256" key="3">
    <source>
        <dbReference type="ARBA" id="ARBA00022801"/>
    </source>
</evidence>
<evidence type="ECO:0000256" key="4">
    <source>
        <dbReference type="ARBA" id="ARBA00051722"/>
    </source>
</evidence>